<keyword evidence="3" id="KW-1185">Reference proteome</keyword>
<feature type="region of interest" description="Disordered" evidence="1">
    <location>
        <begin position="1"/>
        <end position="28"/>
    </location>
</feature>
<evidence type="ECO:0000256" key="1">
    <source>
        <dbReference type="SAM" id="MobiDB-lite"/>
    </source>
</evidence>
<sequence>MLSENKSNTRGSPNDSGHSSIDHYSPKEDKHECFEVLDLRMRNVGEVVSNGEPNANIVLDVPSPSQTKSNKEKRLSQSFSSRTVLPMKVTQKKNMSALGLDVKKDMSRAASVNSSASSVNSNDSKTINSASRLSVAGKLRQKTVSQNAKKGPMKAVIPVGDMKKRYSLAVTPEKSKISSAMQSKRTSTPISGPKLKPMAASTPAGRPVKHQKEIAHSPLGKPDARCSFGRDQPSTPPSSLPKSLNTESKFLRRNSVSEIKKSEGIGKLKRSNSVEKESGIMSSLAKVRQNIINSPYYHSKRNSLRESNSNEAENRTKGIPVAKSVSLVPKLRTLGKENRGK</sequence>
<evidence type="ECO:0000313" key="3">
    <source>
        <dbReference type="Proteomes" id="UP001162164"/>
    </source>
</evidence>
<dbReference type="EMBL" id="JAPWTJ010000021">
    <property type="protein sequence ID" value="KAJ8985005.1"/>
    <property type="molecule type" value="Genomic_DNA"/>
</dbReference>
<protein>
    <submittedName>
        <fullName evidence="2">Uncharacterized protein</fullName>
    </submittedName>
</protein>
<accession>A0ABQ9K3V1</accession>
<evidence type="ECO:0000313" key="2">
    <source>
        <dbReference type="EMBL" id="KAJ8985005.1"/>
    </source>
</evidence>
<proteinExistence type="predicted"/>
<feature type="compositionally biased region" description="Polar residues" evidence="1">
    <location>
        <begin position="1"/>
        <end position="19"/>
    </location>
</feature>
<feature type="region of interest" description="Disordered" evidence="1">
    <location>
        <begin position="171"/>
        <end position="251"/>
    </location>
</feature>
<feature type="compositionally biased region" description="Polar residues" evidence="1">
    <location>
        <begin position="177"/>
        <end position="190"/>
    </location>
</feature>
<feature type="region of interest" description="Disordered" evidence="1">
    <location>
        <begin position="54"/>
        <end position="79"/>
    </location>
</feature>
<comment type="caution">
    <text evidence="2">The sequence shown here is derived from an EMBL/GenBank/DDBJ whole genome shotgun (WGS) entry which is preliminary data.</text>
</comment>
<name>A0ABQ9K3V1_9CUCU</name>
<organism evidence="2 3">
    <name type="scientific">Molorchus minor</name>
    <dbReference type="NCBI Taxonomy" id="1323400"/>
    <lineage>
        <taxon>Eukaryota</taxon>
        <taxon>Metazoa</taxon>
        <taxon>Ecdysozoa</taxon>
        <taxon>Arthropoda</taxon>
        <taxon>Hexapoda</taxon>
        <taxon>Insecta</taxon>
        <taxon>Pterygota</taxon>
        <taxon>Neoptera</taxon>
        <taxon>Endopterygota</taxon>
        <taxon>Coleoptera</taxon>
        <taxon>Polyphaga</taxon>
        <taxon>Cucujiformia</taxon>
        <taxon>Chrysomeloidea</taxon>
        <taxon>Cerambycidae</taxon>
        <taxon>Lamiinae</taxon>
        <taxon>Monochamini</taxon>
        <taxon>Molorchus</taxon>
    </lineage>
</organism>
<reference evidence="2" key="1">
    <citation type="journal article" date="2023" name="Insect Mol. Biol.">
        <title>Genome sequencing provides insights into the evolution of gene families encoding plant cell wall-degrading enzymes in longhorned beetles.</title>
        <authorList>
            <person name="Shin N.R."/>
            <person name="Okamura Y."/>
            <person name="Kirsch R."/>
            <person name="Pauchet Y."/>
        </authorList>
    </citation>
    <scope>NUCLEOTIDE SEQUENCE</scope>
    <source>
        <strain evidence="2">MMC_N1</strain>
    </source>
</reference>
<feature type="region of interest" description="Disordered" evidence="1">
    <location>
        <begin position="298"/>
        <end position="324"/>
    </location>
</feature>
<dbReference type="Proteomes" id="UP001162164">
    <property type="component" value="Unassembled WGS sequence"/>
</dbReference>
<gene>
    <name evidence="2" type="ORF">NQ317_016916</name>
</gene>